<evidence type="ECO:0000313" key="1">
    <source>
        <dbReference type="EMBL" id="OXR45183.1"/>
    </source>
</evidence>
<proteinExistence type="predicted"/>
<reference evidence="1 2" key="1">
    <citation type="submission" date="2017-07" db="EMBL/GenBank/DDBJ databases">
        <title>First draft Genome Sequence of Nocardia cerradoensis isolated from human infection.</title>
        <authorList>
            <person name="Carrasco G."/>
        </authorList>
    </citation>
    <scope>NUCLEOTIDE SEQUENCE [LARGE SCALE GENOMIC DNA]</scope>
    <source>
        <strain evidence="1 2">CNM20130759</strain>
    </source>
</reference>
<name>A0A231H843_9NOCA</name>
<accession>A0A231H843</accession>
<dbReference type="Proteomes" id="UP000215506">
    <property type="component" value="Unassembled WGS sequence"/>
</dbReference>
<protein>
    <submittedName>
        <fullName evidence="1">Uncharacterized protein</fullName>
    </submittedName>
</protein>
<dbReference type="RefSeq" id="WP_094025692.1">
    <property type="nucleotide sequence ID" value="NZ_NGAF01000005.1"/>
</dbReference>
<comment type="caution">
    <text evidence="1">The sequence shown here is derived from an EMBL/GenBank/DDBJ whole genome shotgun (WGS) entry which is preliminary data.</text>
</comment>
<organism evidence="1 2">
    <name type="scientific">Nocardia cerradoensis</name>
    <dbReference type="NCBI Taxonomy" id="85688"/>
    <lineage>
        <taxon>Bacteria</taxon>
        <taxon>Bacillati</taxon>
        <taxon>Actinomycetota</taxon>
        <taxon>Actinomycetes</taxon>
        <taxon>Mycobacteriales</taxon>
        <taxon>Nocardiaceae</taxon>
        <taxon>Nocardia</taxon>
    </lineage>
</organism>
<gene>
    <name evidence="1" type="ORF">B7C42_03141</name>
</gene>
<dbReference type="AlphaFoldDB" id="A0A231H843"/>
<evidence type="ECO:0000313" key="2">
    <source>
        <dbReference type="Proteomes" id="UP000215506"/>
    </source>
</evidence>
<sequence>MNAHTRTAASQAALAVALHEVFDASTHTPDSFELWGAIAEEALRHLCAPAPTSLPQSLAVFTVYRKLRTDACFYPGTGRIEVTTGPLAGTSYPDFDHAARAVASDHAAAGAVSCPAVDLPTWRLNSAAHLPGPFAHALRAATS</sequence>
<keyword evidence="2" id="KW-1185">Reference proteome</keyword>
<dbReference type="EMBL" id="NGAF01000005">
    <property type="protein sequence ID" value="OXR45183.1"/>
    <property type="molecule type" value="Genomic_DNA"/>
</dbReference>